<dbReference type="Proteomes" id="UP000230222">
    <property type="component" value="Unassembled WGS sequence"/>
</dbReference>
<evidence type="ECO:0000313" key="2">
    <source>
        <dbReference type="Proteomes" id="UP000230222"/>
    </source>
</evidence>
<dbReference type="AlphaFoldDB" id="A0A2M8KQ02"/>
<accession>A0A2M8KQ02</accession>
<evidence type="ECO:0000313" key="1">
    <source>
        <dbReference type="EMBL" id="PJE61983.1"/>
    </source>
</evidence>
<protein>
    <submittedName>
        <fullName evidence="1">Uncharacterized protein</fullName>
    </submittedName>
</protein>
<proteinExistence type="predicted"/>
<reference evidence="2" key="1">
    <citation type="submission" date="2017-09" db="EMBL/GenBank/DDBJ databases">
        <title>Depth-based differentiation of microbial function through sediment-hosted aquifers and enrichment of novel symbionts in the deep terrestrial subsurface.</title>
        <authorList>
            <person name="Probst A.J."/>
            <person name="Ladd B."/>
            <person name="Jarett J.K."/>
            <person name="Geller-Mcgrath D.E."/>
            <person name="Sieber C.M.K."/>
            <person name="Emerson J.B."/>
            <person name="Anantharaman K."/>
            <person name="Thomas B.C."/>
            <person name="Malmstrom R."/>
            <person name="Stieglmeier M."/>
            <person name="Klingl A."/>
            <person name="Woyke T."/>
            <person name="Ryan C.M."/>
            <person name="Banfield J.F."/>
        </authorList>
    </citation>
    <scope>NUCLEOTIDE SEQUENCE [LARGE SCALE GENOMIC DNA]</scope>
</reference>
<comment type="caution">
    <text evidence="1">The sequence shown here is derived from an EMBL/GenBank/DDBJ whole genome shotgun (WGS) entry which is preliminary data.</text>
</comment>
<name>A0A2M8KQ02_9BACT</name>
<organism evidence="1 2">
    <name type="scientific">Candidatus Roizmanbacteria bacterium CG10_big_fil_rev_8_21_14_0_10_39_12</name>
    <dbReference type="NCBI Taxonomy" id="1974852"/>
    <lineage>
        <taxon>Bacteria</taxon>
        <taxon>Candidatus Roizmaniibacteriota</taxon>
    </lineage>
</organism>
<dbReference type="EMBL" id="PFEC01000031">
    <property type="protein sequence ID" value="PJE61983.1"/>
    <property type="molecule type" value="Genomic_DNA"/>
</dbReference>
<sequence>MKQAIIGAVALVILIIGVYAVYVFQQGQRNNAVDACIRAASTQNTVASEGRNSITSEPNADWYEQCMRDKG</sequence>
<gene>
    <name evidence="1" type="ORF">COU87_01720</name>
</gene>